<dbReference type="InterPro" id="IPR036291">
    <property type="entry name" value="NAD(P)-bd_dom_sf"/>
</dbReference>
<gene>
    <name evidence="1" type="ORF">SEMRO_720_G192660.1</name>
</gene>
<evidence type="ECO:0000313" key="1">
    <source>
        <dbReference type="EMBL" id="CAB9515522.1"/>
    </source>
</evidence>
<sequence>MRFSRGTYAFIATLGGSSMMRLPSIRALHPTVVPTMMMRHSTRVFLSSSSSSFQAPEPPTSKAQSIFPDVDLTASITESARQRNSDPNAVFLVNGSSRGIGLQMVKSLVERTQGTIVACCRTPDDPTSPLQQYLQSLSPTLQERIHTVPLDLQNQTSIDALGDYLKTTTTMHSNNRLDGLFNVAGVLGDGSTTPGPERSLARLERQWLEHTLQVNLVGHVMLIQALQRLLKSNIQKEDRPTSVIVNLSARVGSIADNELGGWYSYRMSKAALNQATRTMAHELKRQGTCAIAVHPGTTDTDLSKPFQKNVRAEKLFPVDFTVDQILDVVDRIDDTHTGGLYDWAGKAIPF</sequence>
<dbReference type="Proteomes" id="UP001153069">
    <property type="component" value="Unassembled WGS sequence"/>
</dbReference>
<dbReference type="GO" id="GO:0016491">
    <property type="term" value="F:oxidoreductase activity"/>
    <property type="evidence" value="ECO:0007669"/>
    <property type="project" value="TreeGrafter"/>
</dbReference>
<dbReference type="InterPro" id="IPR051468">
    <property type="entry name" value="Fungal_SecMetab_SDRs"/>
</dbReference>
<protein>
    <submittedName>
        <fullName evidence="1">Uncharacterized oxidoreductase C663</fullName>
    </submittedName>
</protein>
<dbReference type="SUPFAM" id="SSF51735">
    <property type="entry name" value="NAD(P)-binding Rossmann-fold domains"/>
    <property type="match status" value="1"/>
</dbReference>
<name>A0A9N8E6Q1_9STRA</name>
<accession>A0A9N8E6Q1</accession>
<organism evidence="1 2">
    <name type="scientific">Seminavis robusta</name>
    <dbReference type="NCBI Taxonomy" id="568900"/>
    <lineage>
        <taxon>Eukaryota</taxon>
        <taxon>Sar</taxon>
        <taxon>Stramenopiles</taxon>
        <taxon>Ochrophyta</taxon>
        <taxon>Bacillariophyta</taxon>
        <taxon>Bacillariophyceae</taxon>
        <taxon>Bacillariophycidae</taxon>
        <taxon>Naviculales</taxon>
        <taxon>Naviculaceae</taxon>
        <taxon>Seminavis</taxon>
    </lineage>
</organism>
<dbReference type="PRINTS" id="PR00081">
    <property type="entry name" value="GDHRDH"/>
</dbReference>
<dbReference type="CDD" id="cd05325">
    <property type="entry name" value="carb_red_sniffer_like_SDR_c"/>
    <property type="match status" value="1"/>
</dbReference>
<keyword evidence="2" id="KW-1185">Reference proteome</keyword>
<dbReference type="PANTHER" id="PTHR43544:SF12">
    <property type="entry name" value="NAD(P)-BINDING ROSSMANN-FOLD SUPERFAMILY PROTEIN"/>
    <property type="match status" value="1"/>
</dbReference>
<dbReference type="GO" id="GO:0005737">
    <property type="term" value="C:cytoplasm"/>
    <property type="evidence" value="ECO:0007669"/>
    <property type="project" value="TreeGrafter"/>
</dbReference>
<reference evidence="1" key="1">
    <citation type="submission" date="2020-06" db="EMBL/GenBank/DDBJ databases">
        <authorList>
            <consortium name="Plant Systems Biology data submission"/>
        </authorList>
    </citation>
    <scope>NUCLEOTIDE SEQUENCE</scope>
    <source>
        <strain evidence="1">D6</strain>
    </source>
</reference>
<dbReference type="InterPro" id="IPR002347">
    <property type="entry name" value="SDR_fam"/>
</dbReference>
<proteinExistence type="predicted"/>
<dbReference type="Pfam" id="PF00106">
    <property type="entry name" value="adh_short"/>
    <property type="match status" value="1"/>
</dbReference>
<dbReference type="AlphaFoldDB" id="A0A9N8E6Q1"/>
<comment type="caution">
    <text evidence="1">The sequence shown here is derived from an EMBL/GenBank/DDBJ whole genome shotgun (WGS) entry which is preliminary data.</text>
</comment>
<dbReference type="PANTHER" id="PTHR43544">
    <property type="entry name" value="SHORT-CHAIN DEHYDROGENASE/REDUCTASE"/>
    <property type="match status" value="1"/>
</dbReference>
<dbReference type="Gene3D" id="3.40.50.720">
    <property type="entry name" value="NAD(P)-binding Rossmann-like Domain"/>
    <property type="match status" value="1"/>
</dbReference>
<evidence type="ECO:0000313" key="2">
    <source>
        <dbReference type="Proteomes" id="UP001153069"/>
    </source>
</evidence>
<dbReference type="EMBL" id="CAICTM010000719">
    <property type="protein sequence ID" value="CAB9515522.1"/>
    <property type="molecule type" value="Genomic_DNA"/>
</dbReference>
<dbReference type="OrthoDB" id="1933717at2759"/>